<dbReference type="CDD" id="cd04187">
    <property type="entry name" value="DPM1_like_bac"/>
    <property type="match status" value="1"/>
</dbReference>
<feature type="transmembrane region" description="Helical" evidence="8">
    <location>
        <begin position="230"/>
        <end position="252"/>
    </location>
</feature>
<dbReference type="PANTHER" id="PTHR48090:SF3">
    <property type="entry name" value="UNDECAPRENYL-PHOSPHATE 4-DEOXY-4-FORMAMIDO-L-ARABINOSE TRANSFERASE"/>
    <property type="match status" value="1"/>
</dbReference>
<gene>
    <name evidence="10" type="ORF">METZ01_LOCUS162922</name>
</gene>
<keyword evidence="5" id="KW-0448">Lipopolysaccharide biosynthesis</keyword>
<keyword evidence="4 8" id="KW-0812">Transmembrane</keyword>
<keyword evidence="1" id="KW-1003">Cell membrane</keyword>
<keyword evidence="2" id="KW-0328">Glycosyltransferase</keyword>
<reference evidence="10" key="1">
    <citation type="submission" date="2018-05" db="EMBL/GenBank/DDBJ databases">
        <authorList>
            <person name="Lanie J.A."/>
            <person name="Ng W.-L."/>
            <person name="Kazmierczak K.M."/>
            <person name="Andrzejewski T.M."/>
            <person name="Davidsen T.M."/>
            <person name="Wayne K.J."/>
            <person name="Tettelin H."/>
            <person name="Glass J.I."/>
            <person name="Rusch D."/>
            <person name="Podicherti R."/>
            <person name="Tsui H.-C.T."/>
            <person name="Winkler M.E."/>
        </authorList>
    </citation>
    <scope>NUCLEOTIDE SEQUENCE</scope>
</reference>
<dbReference type="InterPro" id="IPR001173">
    <property type="entry name" value="Glyco_trans_2-like"/>
</dbReference>
<evidence type="ECO:0000256" key="7">
    <source>
        <dbReference type="ARBA" id="ARBA00023136"/>
    </source>
</evidence>
<dbReference type="Pfam" id="PF00535">
    <property type="entry name" value="Glycos_transf_2"/>
    <property type="match status" value="1"/>
</dbReference>
<protein>
    <recommendedName>
        <fullName evidence="9">Glycosyltransferase 2-like domain-containing protein</fullName>
    </recommendedName>
</protein>
<keyword evidence="7 8" id="KW-0472">Membrane</keyword>
<dbReference type="InterPro" id="IPR029044">
    <property type="entry name" value="Nucleotide-diphossugar_trans"/>
</dbReference>
<feature type="transmembrane region" description="Helical" evidence="8">
    <location>
        <begin position="203"/>
        <end position="224"/>
    </location>
</feature>
<evidence type="ECO:0000256" key="5">
    <source>
        <dbReference type="ARBA" id="ARBA00022985"/>
    </source>
</evidence>
<evidence type="ECO:0000313" key="10">
    <source>
        <dbReference type="EMBL" id="SVB10068.1"/>
    </source>
</evidence>
<dbReference type="EMBL" id="UINC01028669">
    <property type="protein sequence ID" value="SVB10068.1"/>
    <property type="molecule type" value="Genomic_DNA"/>
</dbReference>
<evidence type="ECO:0000256" key="4">
    <source>
        <dbReference type="ARBA" id="ARBA00022692"/>
    </source>
</evidence>
<proteinExistence type="predicted"/>
<dbReference type="InterPro" id="IPR050256">
    <property type="entry name" value="Glycosyltransferase_2"/>
</dbReference>
<sequence>MLSIVIPVFNERKSLPHLWKEINHVLSDASEWEIIFIDDGSSDGTTEYLVDLCKNNSVAKLVQFYRNFGKSAALSEGFNHAQGDIIITMDGDLQDDPEEIPHLIKKLEDGYDLVSGWKKTRHDPWTKTFPSKIFNIVTRLLTGVKIHDFNCGLKCYRQAVVKSLEIFGGRHRYIPALAGQKNFRVGEIVINHRPRKYGKTKYGGLRLFHGFFDLMTILFLNRYTQQPLHLFGIFGLIAFIFGLVSEFVVLYYKFRIGDPFSKHIALLIFGVMLMVIGIQFFSIGLLGEMMARTGQGQENRIKEIISSS</sequence>
<dbReference type="PANTHER" id="PTHR48090">
    <property type="entry name" value="UNDECAPRENYL-PHOSPHATE 4-DEOXY-4-FORMAMIDO-L-ARABINOSE TRANSFERASE-RELATED"/>
    <property type="match status" value="1"/>
</dbReference>
<evidence type="ECO:0000256" key="2">
    <source>
        <dbReference type="ARBA" id="ARBA00022676"/>
    </source>
</evidence>
<dbReference type="GO" id="GO:0005886">
    <property type="term" value="C:plasma membrane"/>
    <property type="evidence" value="ECO:0007669"/>
    <property type="project" value="TreeGrafter"/>
</dbReference>
<feature type="transmembrane region" description="Helical" evidence="8">
    <location>
        <begin position="264"/>
        <end position="286"/>
    </location>
</feature>
<keyword evidence="3" id="KW-0808">Transferase</keyword>
<evidence type="ECO:0000256" key="6">
    <source>
        <dbReference type="ARBA" id="ARBA00022989"/>
    </source>
</evidence>
<feature type="domain" description="Glycosyltransferase 2-like" evidence="9">
    <location>
        <begin position="3"/>
        <end position="162"/>
    </location>
</feature>
<evidence type="ECO:0000256" key="1">
    <source>
        <dbReference type="ARBA" id="ARBA00022475"/>
    </source>
</evidence>
<evidence type="ECO:0000259" key="9">
    <source>
        <dbReference type="Pfam" id="PF00535"/>
    </source>
</evidence>
<dbReference type="SUPFAM" id="SSF53448">
    <property type="entry name" value="Nucleotide-diphospho-sugar transferases"/>
    <property type="match status" value="1"/>
</dbReference>
<dbReference type="GO" id="GO:0009103">
    <property type="term" value="P:lipopolysaccharide biosynthetic process"/>
    <property type="evidence" value="ECO:0007669"/>
    <property type="project" value="UniProtKB-KW"/>
</dbReference>
<dbReference type="AlphaFoldDB" id="A0A382B8I3"/>
<evidence type="ECO:0000256" key="8">
    <source>
        <dbReference type="SAM" id="Phobius"/>
    </source>
</evidence>
<name>A0A382B8I3_9ZZZZ</name>
<keyword evidence="6 8" id="KW-1133">Transmembrane helix</keyword>
<accession>A0A382B8I3</accession>
<dbReference type="GO" id="GO:0099621">
    <property type="term" value="F:undecaprenyl-phosphate 4-deoxy-4-formamido-L-arabinose transferase activity"/>
    <property type="evidence" value="ECO:0007669"/>
    <property type="project" value="TreeGrafter"/>
</dbReference>
<evidence type="ECO:0000256" key="3">
    <source>
        <dbReference type="ARBA" id="ARBA00022679"/>
    </source>
</evidence>
<organism evidence="10">
    <name type="scientific">marine metagenome</name>
    <dbReference type="NCBI Taxonomy" id="408172"/>
    <lineage>
        <taxon>unclassified sequences</taxon>
        <taxon>metagenomes</taxon>
        <taxon>ecological metagenomes</taxon>
    </lineage>
</organism>
<dbReference type="Gene3D" id="3.90.550.10">
    <property type="entry name" value="Spore Coat Polysaccharide Biosynthesis Protein SpsA, Chain A"/>
    <property type="match status" value="1"/>
</dbReference>